<organism evidence="1 2">
    <name type="scientific">Flavobacterium columnare</name>
    <dbReference type="NCBI Taxonomy" id="996"/>
    <lineage>
        <taxon>Bacteria</taxon>
        <taxon>Pseudomonadati</taxon>
        <taxon>Bacteroidota</taxon>
        <taxon>Flavobacteriia</taxon>
        <taxon>Flavobacteriales</taxon>
        <taxon>Flavobacteriaceae</taxon>
        <taxon>Flavobacterium</taxon>
    </lineage>
</organism>
<gene>
    <name evidence="1" type="ORF">EH230_02845</name>
</gene>
<accession>A0A437U8G4</accession>
<keyword evidence="2" id="KW-1185">Reference proteome</keyword>
<dbReference type="AlphaFoldDB" id="A0A437U8G4"/>
<reference evidence="1" key="1">
    <citation type="submission" date="2018-12" db="EMBL/GenBank/DDBJ databases">
        <title>Draft genome sequence of Flaovobacterium columnare ARS1 isolated from channel catfish in Alabama.</title>
        <authorList>
            <person name="Cai W."/>
            <person name="Arias C."/>
        </authorList>
    </citation>
    <scope>NUCLEOTIDE SEQUENCE [LARGE SCALE GENOMIC DNA]</scope>
    <source>
        <strain evidence="1">ARS1</strain>
    </source>
</reference>
<proteinExistence type="predicted"/>
<sequence length="37" mass="4068">MKPKNNIKSLGGLTPEEVALLLGISHAQWALYELGFK</sequence>
<evidence type="ECO:0000313" key="1">
    <source>
        <dbReference type="EMBL" id="RVU89919.1"/>
    </source>
</evidence>
<dbReference type="RefSeq" id="WP_123901302.1">
    <property type="nucleotide sequence ID" value="NZ_OLKH01000126.1"/>
</dbReference>
<comment type="caution">
    <text evidence="1">The sequence shown here is derived from an EMBL/GenBank/DDBJ whole genome shotgun (WGS) entry which is preliminary data.</text>
</comment>
<name>A0A437U8G4_9FLAO</name>
<evidence type="ECO:0000313" key="2">
    <source>
        <dbReference type="Proteomes" id="UP000288951"/>
    </source>
</evidence>
<protein>
    <submittedName>
        <fullName evidence="1">XRE family transcriptional regulator</fullName>
    </submittedName>
</protein>
<dbReference type="OrthoDB" id="1359946at2"/>
<dbReference type="EMBL" id="RQSM01000003">
    <property type="protein sequence ID" value="RVU89919.1"/>
    <property type="molecule type" value="Genomic_DNA"/>
</dbReference>
<dbReference type="Proteomes" id="UP000288951">
    <property type="component" value="Unassembled WGS sequence"/>
</dbReference>